<dbReference type="Gene3D" id="2.60.40.740">
    <property type="match status" value="2"/>
</dbReference>
<comment type="caution">
    <text evidence="3">The sequence shown here is derived from an EMBL/GenBank/DDBJ whole genome shotgun (WGS) entry which is preliminary data.</text>
</comment>
<protein>
    <submittedName>
        <fullName evidence="3">DUF11 domain-containing protein</fullName>
    </submittedName>
</protein>
<dbReference type="SUPFAM" id="SSF49401">
    <property type="entry name" value="Bacterial adhesins"/>
    <property type="match status" value="1"/>
</dbReference>
<dbReference type="InterPro" id="IPR051172">
    <property type="entry name" value="Chlamydia_OmcB"/>
</dbReference>
<dbReference type="PANTHER" id="PTHR34819">
    <property type="entry name" value="LARGE CYSTEINE-RICH PERIPLASMIC PROTEIN OMCB"/>
    <property type="match status" value="1"/>
</dbReference>
<dbReference type="Pfam" id="PF01345">
    <property type="entry name" value="DUF11"/>
    <property type="match status" value="2"/>
</dbReference>
<evidence type="ECO:0000259" key="2">
    <source>
        <dbReference type="Pfam" id="PF01345"/>
    </source>
</evidence>
<evidence type="ECO:0000313" key="3">
    <source>
        <dbReference type="EMBL" id="TVX93228.1"/>
    </source>
</evidence>
<proteinExistence type="predicted"/>
<dbReference type="NCBIfam" id="TIGR01451">
    <property type="entry name" value="B_ant_repeat"/>
    <property type="match status" value="2"/>
</dbReference>
<feature type="domain" description="DUF11" evidence="2">
    <location>
        <begin position="471"/>
        <end position="570"/>
    </location>
</feature>
<dbReference type="AlphaFoldDB" id="A0A559J015"/>
<dbReference type="OrthoDB" id="1751088at2"/>
<dbReference type="InterPro" id="IPR047589">
    <property type="entry name" value="DUF11_rpt"/>
</dbReference>
<feature type="region of interest" description="Disordered" evidence="1">
    <location>
        <begin position="268"/>
        <end position="287"/>
    </location>
</feature>
<dbReference type="Pfam" id="PF26595">
    <property type="entry name" value="A_ENA"/>
    <property type="match status" value="1"/>
</dbReference>
<feature type="domain" description="DUF11" evidence="2">
    <location>
        <begin position="336"/>
        <end position="437"/>
    </location>
</feature>
<reference evidence="3 4" key="1">
    <citation type="submission" date="2019-07" db="EMBL/GenBank/DDBJ databases">
        <authorList>
            <person name="Kim J."/>
        </authorList>
    </citation>
    <scope>NUCLEOTIDE SEQUENCE [LARGE SCALE GENOMIC DNA]</scope>
    <source>
        <strain evidence="3 4">N4</strain>
    </source>
</reference>
<dbReference type="InterPro" id="IPR058705">
    <property type="entry name" value="A_ENA"/>
</dbReference>
<dbReference type="PANTHER" id="PTHR34819:SF3">
    <property type="entry name" value="CELL SURFACE PROTEIN"/>
    <property type="match status" value="1"/>
</dbReference>
<evidence type="ECO:0000256" key="1">
    <source>
        <dbReference type="SAM" id="MobiDB-lite"/>
    </source>
</evidence>
<keyword evidence="4" id="KW-1185">Reference proteome</keyword>
<organism evidence="3 4">
    <name type="scientific">Paenibacillus agilis</name>
    <dbReference type="NCBI Taxonomy" id="3020863"/>
    <lineage>
        <taxon>Bacteria</taxon>
        <taxon>Bacillati</taxon>
        <taxon>Bacillota</taxon>
        <taxon>Bacilli</taxon>
        <taxon>Bacillales</taxon>
        <taxon>Paenibacillaceae</taxon>
        <taxon>Paenibacillus</taxon>
    </lineage>
</organism>
<gene>
    <name evidence="3" type="ORF">FPZ44_09260</name>
</gene>
<accession>A0A559J015</accession>
<dbReference type="InterPro" id="IPR001434">
    <property type="entry name" value="OmcB-like_DUF11"/>
</dbReference>
<evidence type="ECO:0000313" key="4">
    <source>
        <dbReference type="Proteomes" id="UP000318102"/>
    </source>
</evidence>
<dbReference type="Proteomes" id="UP000318102">
    <property type="component" value="Unassembled WGS sequence"/>
</dbReference>
<dbReference type="RefSeq" id="WP_144989503.1">
    <property type="nucleotide sequence ID" value="NZ_VNJK01000001.1"/>
</dbReference>
<dbReference type="InterPro" id="IPR008966">
    <property type="entry name" value="Adhesion_dom_sf"/>
</dbReference>
<name>A0A559J015_9BACL</name>
<sequence length="678" mass="72088">MPILHRYTTTTNGAMTFTGNTLGFGAINPSYNDIGAFITLDPALQEAGYPPGSTKDWKLNASQAQLRIPSASEVLYAELIWGGTAKFNTSDVSAELDTPIAFIDSNGSAQNISPDSTTAQTVVHEKHTFYIRSANVTSIVKSSGAGLYTVNGVPATIVRPSKSNAAGWTLAVIYKNDSLPPRNMNLYVGTANVERGNVVDQTITGFGTPESKPFQARALLSAIEGDSFITKDQFLFGPSPSNLQAISGPNNPIDNFFASQINDDSGNLDTSGTQGTNNVTPGQKQTSQRYGWDITNVDISNAIDISQTSATARFKTDMDGFVLSALGIQIDVNSPDIKIDKQVDQDIALVGDELTYTILVENSGLAEAQNAIFKDILPDELQFVLNSVLVDGQARPGEDPTVGVDIGSVSIEGPVEIVFKVKVTAVPPSGKVSNIGTLDYEYQSAAGLPLTSGSSSSNAADTSIKHVQVDVVKSEDRSVYDKTGDVITYTLDITNNGDTPVDAVSIKDAIPTGTALVPGSLTVNGIPISGDLTTGVPLGTLLPDQSALITFQVAVQSPLPEQVDNKAEADYQYQLKPGSDVRQDTAASNTITAWLETDCQKAQNQIFESVVQQELALAKVLQAERVKIQKAIEAFEAGRISAQELASINLSVEKVVQKAALLEKVLKEKLEIAKNVCC</sequence>
<dbReference type="EMBL" id="VNJK01000001">
    <property type="protein sequence ID" value="TVX93228.1"/>
    <property type="molecule type" value="Genomic_DNA"/>
</dbReference>